<evidence type="ECO:0000313" key="1">
    <source>
        <dbReference type="EMBL" id="KHT54974.1"/>
    </source>
</evidence>
<keyword evidence="2" id="KW-1185">Reference proteome</keyword>
<dbReference type="EMBL" id="JWLW01000010">
    <property type="protein sequence ID" value="KHT54974.1"/>
    <property type="molecule type" value="Genomic_DNA"/>
</dbReference>
<protein>
    <recommendedName>
        <fullName evidence="3">DUF4397 domain-containing protein</fullName>
    </recommendedName>
</protein>
<evidence type="ECO:0000313" key="2">
    <source>
        <dbReference type="Proteomes" id="UP000031197"/>
    </source>
</evidence>
<dbReference type="RefSeq" id="WP_039217838.1">
    <property type="nucleotide sequence ID" value="NZ_JWLW01000010.1"/>
</dbReference>
<proteinExistence type="predicted"/>
<sequence>MQLTSHSLRSGTWFRAAAIGLVALLGLTACGGSDSSSSDYSYAYIQFYNASPNGANVEMREVDGDSFGSAQFGDATSMYSMDEDEYELEFIRTDSDDQEVYIDEITVNLKNGYKTIVVMSGDFSNPTFTTYSYERETLEDHFRLFALSVAADDSSYDFYMSESGDPFEAANFLGTVTTGNMAELEYWDADDDSDYFDEGEYTIYLTQPGSDYVVFESQTLNFVYETEYLMTLRDVSGAIQEGLVVDTVLNSSTVTALTDVEADSQYRIYNSTNLDAELQVTFGGNTNEEDVSFTLAAGELSEFSTIRYGDYRVTVTDPSGTVTSLSNKLITLNQGESKAILIYNTDNKLGAATFVESGLPQAYDKTVNFINLVSDFDDVDFYLVRNDETIDTAEYDVQNLEFAESTSEVLPSDYYEVIAVYEDSNEEQVLLDRTALFGFIEEENYIVTVEPADTPTGYKISVLY</sequence>
<accession>A0A0B3YCR2</accession>
<dbReference type="Proteomes" id="UP000031197">
    <property type="component" value="Unassembled WGS sequence"/>
</dbReference>
<dbReference type="OrthoDB" id="5758965at2"/>
<reference evidence="1 2" key="1">
    <citation type="submission" date="2014-12" db="EMBL/GenBank/DDBJ databases">
        <title>Genome sequencing of Alteromonas marina AD001.</title>
        <authorList>
            <person name="Adrian T.G.S."/>
            <person name="Chan K.G."/>
        </authorList>
    </citation>
    <scope>NUCLEOTIDE SEQUENCE [LARGE SCALE GENOMIC DNA]</scope>
    <source>
        <strain evidence="1 2">AD001</strain>
    </source>
</reference>
<organism evidence="1 2">
    <name type="scientific">Alteromonas marina</name>
    <dbReference type="NCBI Taxonomy" id="203795"/>
    <lineage>
        <taxon>Bacteria</taxon>
        <taxon>Pseudomonadati</taxon>
        <taxon>Pseudomonadota</taxon>
        <taxon>Gammaproteobacteria</taxon>
        <taxon>Alteromonadales</taxon>
        <taxon>Alteromonadaceae</taxon>
        <taxon>Alteromonas/Salinimonas group</taxon>
        <taxon>Alteromonas</taxon>
    </lineage>
</organism>
<evidence type="ECO:0008006" key="3">
    <source>
        <dbReference type="Google" id="ProtNLM"/>
    </source>
</evidence>
<gene>
    <name evidence="1" type="ORF">RJ41_05150</name>
</gene>
<dbReference type="AlphaFoldDB" id="A0A0B3YCR2"/>
<name>A0A0B3YCR2_9ALTE</name>
<comment type="caution">
    <text evidence="1">The sequence shown here is derived from an EMBL/GenBank/DDBJ whole genome shotgun (WGS) entry which is preliminary data.</text>
</comment>